<proteinExistence type="inferred from homology"/>
<feature type="region of interest" description="Disordered" evidence="2">
    <location>
        <begin position="189"/>
        <end position="217"/>
    </location>
</feature>
<name>A0A445DGP7_ARAHY</name>
<evidence type="ECO:0000256" key="1">
    <source>
        <dbReference type="RuleBase" id="RU367018"/>
    </source>
</evidence>
<accession>A0A445DGP7</accession>
<reference evidence="3 4" key="1">
    <citation type="submission" date="2019-01" db="EMBL/GenBank/DDBJ databases">
        <title>Sequencing of cultivated peanut Arachis hypogaea provides insights into genome evolution and oil improvement.</title>
        <authorList>
            <person name="Chen X."/>
        </authorList>
    </citation>
    <scope>NUCLEOTIDE SEQUENCE [LARGE SCALE GENOMIC DNA]</scope>
    <source>
        <strain evidence="4">cv. Fuhuasheng</strain>
        <tissue evidence="3">Leaves</tissue>
    </source>
</reference>
<dbReference type="GO" id="GO:0006355">
    <property type="term" value="P:regulation of DNA-templated transcription"/>
    <property type="evidence" value="ECO:0007669"/>
    <property type="project" value="UniProtKB-UniRule"/>
</dbReference>
<comment type="caution">
    <text evidence="3">The sequence shown here is derived from an EMBL/GenBank/DDBJ whole genome shotgun (WGS) entry which is preliminary data.</text>
</comment>
<dbReference type="PANTHER" id="PTHR31669:SF283">
    <property type="entry name" value="PROTEIN FAR1-RELATED SEQUENCE"/>
    <property type="match status" value="1"/>
</dbReference>
<dbReference type="GO" id="GO:0008270">
    <property type="term" value="F:zinc ion binding"/>
    <property type="evidence" value="ECO:0007669"/>
    <property type="project" value="UniProtKB-UniRule"/>
</dbReference>
<dbReference type="PANTHER" id="PTHR31669">
    <property type="entry name" value="PROTEIN FAR1-RELATED SEQUENCE 10-RELATED"/>
    <property type="match status" value="1"/>
</dbReference>
<comment type="subcellular location">
    <subcellularLocation>
        <location evidence="1">Nucleus</location>
    </subcellularLocation>
</comment>
<dbReference type="AlphaFoldDB" id="A0A445DGP7"/>
<evidence type="ECO:0000313" key="3">
    <source>
        <dbReference type="EMBL" id="RYR62349.1"/>
    </source>
</evidence>
<evidence type="ECO:0000256" key="2">
    <source>
        <dbReference type="SAM" id="MobiDB-lite"/>
    </source>
</evidence>
<dbReference type="Proteomes" id="UP000289738">
    <property type="component" value="Chromosome A04"/>
</dbReference>
<comment type="similarity">
    <text evidence="1">Belongs to the FHY3/FAR1 family.</text>
</comment>
<protein>
    <recommendedName>
        <fullName evidence="1">Protein FAR1-RELATED SEQUENCE</fullName>
    </recommendedName>
</protein>
<evidence type="ECO:0000313" key="4">
    <source>
        <dbReference type="Proteomes" id="UP000289738"/>
    </source>
</evidence>
<organism evidence="3 4">
    <name type="scientific">Arachis hypogaea</name>
    <name type="common">Peanut</name>
    <dbReference type="NCBI Taxonomy" id="3818"/>
    <lineage>
        <taxon>Eukaryota</taxon>
        <taxon>Viridiplantae</taxon>
        <taxon>Streptophyta</taxon>
        <taxon>Embryophyta</taxon>
        <taxon>Tracheophyta</taxon>
        <taxon>Spermatophyta</taxon>
        <taxon>Magnoliopsida</taxon>
        <taxon>eudicotyledons</taxon>
        <taxon>Gunneridae</taxon>
        <taxon>Pentapetalae</taxon>
        <taxon>rosids</taxon>
        <taxon>fabids</taxon>
        <taxon>Fabales</taxon>
        <taxon>Fabaceae</taxon>
        <taxon>Papilionoideae</taxon>
        <taxon>50 kb inversion clade</taxon>
        <taxon>dalbergioids sensu lato</taxon>
        <taxon>Dalbergieae</taxon>
        <taxon>Pterocarpus clade</taxon>
        <taxon>Arachis</taxon>
    </lineage>
</organism>
<sequence>MFRDVQTEFVKKVDCIIRAVYEQGDSAWVKVEEKILVYKTIWYLTYDIHFDNSTHVVRRDCNLFESASILCCHCLVVLSSYKVNEVSSYYILLHWKKNIKRKHTYIKSSHDVRRSDESHNIFKGLCVHFYNIAQKFVDCDNEANILHAALDDVRTKLVDYHARMRNKIVTNAHNSIAIETSSVVGTEDIQGLSKEQRDNHVESSGNIDLDAPAQQIA</sequence>
<keyword evidence="1" id="KW-0479">Metal-binding</keyword>
<dbReference type="GO" id="GO:0005634">
    <property type="term" value="C:nucleus"/>
    <property type="evidence" value="ECO:0007669"/>
    <property type="project" value="UniProtKB-SubCell"/>
</dbReference>
<dbReference type="EMBL" id="SDMP01000004">
    <property type="protein sequence ID" value="RYR62349.1"/>
    <property type="molecule type" value="Genomic_DNA"/>
</dbReference>
<comment type="function">
    <text evidence="1">Putative transcription activator involved in regulating light control of development.</text>
</comment>
<keyword evidence="1" id="KW-0539">Nucleus</keyword>
<keyword evidence="1" id="KW-0863">Zinc-finger</keyword>
<keyword evidence="4" id="KW-1185">Reference proteome</keyword>
<dbReference type="InterPro" id="IPR031052">
    <property type="entry name" value="FHY3/FAR1"/>
</dbReference>
<keyword evidence="1" id="KW-0862">Zinc</keyword>
<gene>
    <name evidence="3" type="ORF">Ahy_A04g019846</name>
</gene>